<keyword evidence="2" id="KW-0479">Metal-binding</keyword>
<dbReference type="AlphaFoldDB" id="A0A9N9QK03"/>
<evidence type="ECO:0000256" key="4">
    <source>
        <dbReference type="ARBA" id="ARBA00022833"/>
    </source>
</evidence>
<dbReference type="GO" id="GO:0006325">
    <property type="term" value="P:chromatin organization"/>
    <property type="evidence" value="ECO:0007669"/>
    <property type="project" value="TreeGrafter"/>
</dbReference>
<dbReference type="GO" id="GO:0008270">
    <property type="term" value="F:zinc ion binding"/>
    <property type="evidence" value="ECO:0007669"/>
    <property type="project" value="UniProtKB-KW"/>
</dbReference>
<evidence type="ECO:0000256" key="3">
    <source>
        <dbReference type="ARBA" id="ARBA00022771"/>
    </source>
</evidence>
<feature type="compositionally biased region" description="Polar residues" evidence="6">
    <location>
        <begin position="67"/>
        <end position="85"/>
    </location>
</feature>
<keyword evidence="5" id="KW-0539">Nucleus</keyword>
<keyword evidence="8" id="KW-1185">Reference proteome</keyword>
<accession>A0A9N9QK03</accession>
<dbReference type="OrthoDB" id="9994231at2759"/>
<evidence type="ECO:0000256" key="5">
    <source>
        <dbReference type="ARBA" id="ARBA00023242"/>
    </source>
</evidence>
<comment type="subcellular location">
    <subcellularLocation>
        <location evidence="1">Nucleus</location>
    </subcellularLocation>
</comment>
<dbReference type="PANTHER" id="PTHR13340">
    <property type="entry name" value="GATA ZINC FINGER DOMAIN-CONTAINING"/>
    <property type="match status" value="1"/>
</dbReference>
<reference evidence="7" key="1">
    <citation type="submission" date="2022-01" db="EMBL/GenBank/DDBJ databases">
        <authorList>
            <person name="King R."/>
        </authorList>
    </citation>
    <scope>NUCLEOTIDE SEQUENCE</scope>
</reference>
<evidence type="ECO:0000256" key="1">
    <source>
        <dbReference type="ARBA" id="ARBA00004123"/>
    </source>
</evidence>
<keyword evidence="3" id="KW-0863">Zinc-finger</keyword>
<dbReference type="EMBL" id="OU892277">
    <property type="protein sequence ID" value="CAG9760769.1"/>
    <property type="molecule type" value="Genomic_DNA"/>
</dbReference>
<evidence type="ECO:0000313" key="8">
    <source>
        <dbReference type="Proteomes" id="UP001152799"/>
    </source>
</evidence>
<protein>
    <recommendedName>
        <fullName evidence="9">GATA zinc finger domain-containing protein 1</fullName>
    </recommendedName>
</protein>
<dbReference type="GO" id="GO:0005634">
    <property type="term" value="C:nucleus"/>
    <property type="evidence" value="ECO:0007669"/>
    <property type="project" value="UniProtKB-SubCell"/>
</dbReference>
<evidence type="ECO:0000313" key="7">
    <source>
        <dbReference type="EMBL" id="CAG9760769.1"/>
    </source>
</evidence>
<gene>
    <name evidence="7" type="ORF">CEUTPL_LOCUS1490</name>
</gene>
<keyword evidence="4" id="KW-0862">Zinc</keyword>
<dbReference type="Proteomes" id="UP001152799">
    <property type="component" value="Chromosome 1"/>
</dbReference>
<evidence type="ECO:0008006" key="9">
    <source>
        <dbReference type="Google" id="ProtNLM"/>
    </source>
</evidence>
<dbReference type="InterPro" id="IPR039050">
    <property type="entry name" value="GATAD1"/>
</dbReference>
<proteinExistence type="predicted"/>
<feature type="region of interest" description="Disordered" evidence="6">
    <location>
        <begin position="38"/>
        <end position="92"/>
    </location>
</feature>
<evidence type="ECO:0000256" key="6">
    <source>
        <dbReference type="SAM" id="MobiDB-lite"/>
    </source>
</evidence>
<dbReference type="PANTHER" id="PTHR13340:SF2">
    <property type="entry name" value="GATA ZINC FINGER DOMAIN-CONTAINING PROTEIN 1"/>
    <property type="match status" value="1"/>
</dbReference>
<name>A0A9N9QK03_9CUCU</name>
<organism evidence="7 8">
    <name type="scientific">Ceutorhynchus assimilis</name>
    <name type="common">cabbage seed weevil</name>
    <dbReference type="NCBI Taxonomy" id="467358"/>
    <lineage>
        <taxon>Eukaryota</taxon>
        <taxon>Metazoa</taxon>
        <taxon>Ecdysozoa</taxon>
        <taxon>Arthropoda</taxon>
        <taxon>Hexapoda</taxon>
        <taxon>Insecta</taxon>
        <taxon>Pterygota</taxon>
        <taxon>Neoptera</taxon>
        <taxon>Endopterygota</taxon>
        <taxon>Coleoptera</taxon>
        <taxon>Polyphaga</taxon>
        <taxon>Cucujiformia</taxon>
        <taxon>Curculionidae</taxon>
        <taxon>Ceutorhynchinae</taxon>
        <taxon>Ceutorhynchus</taxon>
    </lineage>
</organism>
<evidence type="ECO:0000256" key="2">
    <source>
        <dbReference type="ARBA" id="ARBA00022723"/>
    </source>
</evidence>
<sequence length="211" mass="23286">MPNNAPVVCLKCEATESSFWTKADELGVICLDCVTKDKKDKETEEAGGSKGGKDGKSTQKQKARAGKSSNTQHNPIASSKQSSVSKARGRRSIFKNVPKRVPTVEKTDRVLYKGSYFQTGDIVSVTGEDSNYYYAQIIGLMTDEYCNKSAVIQWLLPTTESPPPNEEFDPATYIIGPAEDMARDLEYFEFVMHAPSDYYKSKAPPHAPAVL</sequence>